<organism evidence="2">
    <name type="scientific">Salix viminalis</name>
    <name type="common">Common osier</name>
    <name type="synonym">Basket willow</name>
    <dbReference type="NCBI Taxonomy" id="40686"/>
    <lineage>
        <taxon>Eukaryota</taxon>
        <taxon>Viridiplantae</taxon>
        <taxon>Streptophyta</taxon>
        <taxon>Embryophyta</taxon>
        <taxon>Tracheophyta</taxon>
        <taxon>Spermatophyta</taxon>
        <taxon>Magnoliopsida</taxon>
        <taxon>eudicotyledons</taxon>
        <taxon>Gunneridae</taxon>
        <taxon>Pentapetalae</taxon>
        <taxon>rosids</taxon>
        <taxon>fabids</taxon>
        <taxon>Malpighiales</taxon>
        <taxon>Salicaceae</taxon>
        <taxon>Saliceae</taxon>
        <taxon>Salix</taxon>
    </lineage>
</organism>
<feature type="region of interest" description="Disordered" evidence="1">
    <location>
        <begin position="9"/>
        <end position="28"/>
    </location>
</feature>
<name>A0A6N2K9W1_SALVM</name>
<protein>
    <submittedName>
        <fullName evidence="2">Uncharacterized protein</fullName>
    </submittedName>
</protein>
<evidence type="ECO:0000256" key="1">
    <source>
        <dbReference type="SAM" id="MobiDB-lite"/>
    </source>
</evidence>
<evidence type="ECO:0000313" key="2">
    <source>
        <dbReference type="EMBL" id="VFU25202.1"/>
    </source>
</evidence>
<reference evidence="2" key="1">
    <citation type="submission" date="2019-03" db="EMBL/GenBank/DDBJ databases">
        <authorList>
            <person name="Mank J."/>
            <person name="Almeida P."/>
        </authorList>
    </citation>
    <scope>NUCLEOTIDE SEQUENCE</scope>
    <source>
        <strain evidence="2">78183</strain>
    </source>
</reference>
<accession>A0A6N2K9W1</accession>
<dbReference type="EMBL" id="CAADRP010000224">
    <property type="protein sequence ID" value="VFU25202.1"/>
    <property type="molecule type" value="Genomic_DNA"/>
</dbReference>
<dbReference type="AlphaFoldDB" id="A0A6N2K9W1"/>
<sequence>MRLEKILHISNEKSKEQESKSNDCHGKEDFPNKIAWNLVSSKSTDLLRKTKNTAPNSLICANIDTIIISNSNSEVAQEIKGFKITRVKINLVLCF</sequence>
<gene>
    <name evidence="2" type="ORF">SVIM_LOCUS55902</name>
</gene>
<proteinExistence type="predicted"/>